<protein>
    <submittedName>
        <fullName evidence="5">CDP-alcohol phosphatidyltransferase</fullName>
    </submittedName>
</protein>
<dbReference type="GO" id="GO:0008654">
    <property type="term" value="P:phospholipid biosynthetic process"/>
    <property type="evidence" value="ECO:0007669"/>
    <property type="project" value="InterPro"/>
</dbReference>
<dbReference type="GO" id="GO:0016780">
    <property type="term" value="F:phosphotransferase activity, for other substituted phosphate groups"/>
    <property type="evidence" value="ECO:0007669"/>
    <property type="project" value="InterPro"/>
</dbReference>
<proteinExistence type="inferred from homology"/>
<evidence type="ECO:0000256" key="2">
    <source>
        <dbReference type="RuleBase" id="RU003750"/>
    </source>
</evidence>
<evidence type="ECO:0000313" key="5">
    <source>
        <dbReference type="EMBL" id="ROO28584.1"/>
    </source>
</evidence>
<keyword evidence="1 2" id="KW-0808">Transferase</keyword>
<dbReference type="InterPro" id="IPR000462">
    <property type="entry name" value="CDP-OH_P_trans"/>
</dbReference>
<feature type="transmembrane region" description="Helical" evidence="4">
    <location>
        <begin position="33"/>
        <end position="51"/>
    </location>
</feature>
<gene>
    <name evidence="5" type="ORF">SAHL_10080</name>
</gene>
<dbReference type="Pfam" id="PF01066">
    <property type="entry name" value="CDP-OH_P_transf"/>
    <property type="match status" value="1"/>
</dbReference>
<feature type="transmembrane region" description="Helical" evidence="4">
    <location>
        <begin position="212"/>
        <end position="241"/>
    </location>
</feature>
<comment type="caution">
    <text evidence="5">The sequence shown here is derived from an EMBL/GenBank/DDBJ whole genome shotgun (WGS) entry which is preliminary data.</text>
</comment>
<feature type="transmembrane region" description="Helical" evidence="4">
    <location>
        <begin position="85"/>
        <end position="106"/>
    </location>
</feature>
<evidence type="ECO:0000313" key="6">
    <source>
        <dbReference type="Proteomes" id="UP000285123"/>
    </source>
</evidence>
<name>A0A423PSM5_9GAMM</name>
<evidence type="ECO:0000256" key="1">
    <source>
        <dbReference type="ARBA" id="ARBA00022679"/>
    </source>
</evidence>
<accession>A0A423PSM5</accession>
<feature type="region of interest" description="Disordered" evidence="3">
    <location>
        <begin position="1"/>
        <end position="20"/>
    </location>
</feature>
<dbReference type="Gene3D" id="1.20.120.1760">
    <property type="match status" value="1"/>
</dbReference>
<dbReference type="InterPro" id="IPR048254">
    <property type="entry name" value="CDP_ALCOHOL_P_TRANSF_CS"/>
</dbReference>
<feature type="transmembrane region" description="Helical" evidence="4">
    <location>
        <begin position="112"/>
        <end position="130"/>
    </location>
</feature>
<dbReference type="PROSITE" id="PS00379">
    <property type="entry name" value="CDP_ALCOHOL_P_TRANSF"/>
    <property type="match status" value="1"/>
</dbReference>
<dbReference type="EMBL" id="AYKF01000086">
    <property type="protein sequence ID" value="ROO28584.1"/>
    <property type="molecule type" value="Genomic_DNA"/>
</dbReference>
<evidence type="ECO:0000256" key="4">
    <source>
        <dbReference type="SAM" id="Phobius"/>
    </source>
</evidence>
<sequence>MMRAFEHGTPAVGEGPTGAASPARRRLRAAGELLIGFTLLFAGVELAMGLLDAPPMLRVSAGGLYLALAVVLVGPGEAPPARLGWANRVTLLRAAVVLLIAGLLVFPEVPRAHPYAVLGLALAALLLDGVDGWVARRTRSITAFGARFDMELDAFFILVLCVGLVATERVGPWVLGIGLARYLFVCAGRLLPWMRRPLPPSVFRKVVCVWQVVTLLLCFVPAMPAAVAVGAAATALSLLAVSFGRDTWWLLRHRCDDRTPDAS</sequence>
<feature type="transmembrane region" description="Helical" evidence="4">
    <location>
        <begin position="57"/>
        <end position="73"/>
    </location>
</feature>
<feature type="transmembrane region" description="Helical" evidence="4">
    <location>
        <begin position="150"/>
        <end position="167"/>
    </location>
</feature>
<dbReference type="Proteomes" id="UP000285123">
    <property type="component" value="Unassembled WGS sequence"/>
</dbReference>
<organism evidence="5 6">
    <name type="scientific">Salinisphaera orenii YIM 95161</name>
    <dbReference type="NCBI Taxonomy" id="1051139"/>
    <lineage>
        <taxon>Bacteria</taxon>
        <taxon>Pseudomonadati</taxon>
        <taxon>Pseudomonadota</taxon>
        <taxon>Gammaproteobacteria</taxon>
        <taxon>Salinisphaerales</taxon>
        <taxon>Salinisphaeraceae</taxon>
        <taxon>Salinisphaera</taxon>
    </lineage>
</organism>
<keyword evidence="4" id="KW-0812">Transmembrane</keyword>
<dbReference type="GO" id="GO:0016020">
    <property type="term" value="C:membrane"/>
    <property type="evidence" value="ECO:0007669"/>
    <property type="project" value="InterPro"/>
</dbReference>
<dbReference type="AlphaFoldDB" id="A0A423PSM5"/>
<keyword evidence="4" id="KW-1133">Transmembrane helix</keyword>
<comment type="similarity">
    <text evidence="2">Belongs to the CDP-alcohol phosphatidyltransferase class-I family.</text>
</comment>
<dbReference type="InterPro" id="IPR043130">
    <property type="entry name" value="CDP-OH_PTrfase_TM_dom"/>
</dbReference>
<keyword evidence="4" id="KW-0472">Membrane</keyword>
<evidence type="ECO:0000256" key="3">
    <source>
        <dbReference type="SAM" id="MobiDB-lite"/>
    </source>
</evidence>
<reference evidence="5 6" key="1">
    <citation type="submission" date="2013-10" db="EMBL/GenBank/DDBJ databases">
        <title>Salinisphaera halophila YIM 95161 Genome Sequencing.</title>
        <authorList>
            <person name="Lai Q."/>
            <person name="Li C."/>
            <person name="Shao Z."/>
        </authorList>
    </citation>
    <scope>NUCLEOTIDE SEQUENCE [LARGE SCALE GENOMIC DNA]</scope>
    <source>
        <strain evidence="5 6">YIM 95161</strain>
    </source>
</reference>